<name>A0A6B7KGR2_9ABAC</name>
<evidence type="ECO:0000313" key="1">
    <source>
        <dbReference type="EMBL" id="QEI03517.1"/>
    </source>
</evidence>
<dbReference type="Proteomes" id="UP001223634">
    <property type="component" value="Segment"/>
</dbReference>
<evidence type="ECO:0000313" key="2">
    <source>
        <dbReference type="Proteomes" id="UP001223634"/>
    </source>
</evidence>
<dbReference type="EMBL" id="MK419955">
    <property type="protein sequence ID" value="QEI03517.1"/>
    <property type="molecule type" value="Genomic_DNA"/>
</dbReference>
<protein>
    <submittedName>
        <fullName evidence="1">Uncharacterized protein</fullName>
    </submittedName>
</protein>
<reference evidence="1 2" key="1">
    <citation type="submission" date="2019-01" db="EMBL/GenBank/DDBJ databases">
        <title>The Spodoptera cosmioides nucleopolyhedrovirus (SpcoNPV) is a novel virus isolated from the polyphagous black armyworm, Spodoptera cosmioides (Walker) (Lepidoptera: Noctuidae).</title>
        <authorList>
            <person name="Santos E.R."/>
            <person name="Oliveira L.B."/>
            <person name="Silva L.A."/>
            <person name="Sosa-Gomez D.R."/>
            <person name="Ribeiro B.M."/>
            <person name="Ardisson-Araujo D.M.P."/>
        </authorList>
    </citation>
    <scope>NUCLEOTIDE SEQUENCE [LARGE SCALE GENOMIC DNA]</scope>
    <source>
        <strain evidence="1">VPN72</strain>
    </source>
</reference>
<accession>A0A6B7KGR2</accession>
<sequence>MTHGLTSTTHYFITSALRHHVTCLCVETVLTKKVERSFCSKVVRRRNNTSFGRRLL</sequence>
<organism evidence="1 2">
    <name type="scientific">Spodoptera cosmioides nucleopolyhedrovirus</name>
    <dbReference type="NCBI Taxonomy" id="2605774"/>
    <lineage>
        <taxon>Viruses</taxon>
        <taxon>Viruses incertae sedis</taxon>
        <taxon>Naldaviricetes</taxon>
        <taxon>Lefavirales</taxon>
        <taxon>Baculoviridae</taxon>
        <taxon>Alphabaculovirus</taxon>
        <taxon>Alphabaculovirus spocosmioidis</taxon>
    </lineage>
</organism>
<keyword evidence="2" id="KW-1185">Reference proteome</keyword>
<proteinExistence type="predicted"/>